<comment type="caution">
    <text evidence="1">The sequence shown here is derived from an EMBL/GenBank/DDBJ whole genome shotgun (WGS) entry which is preliminary data.</text>
</comment>
<dbReference type="AlphaFoldDB" id="A0AAN6N2C1"/>
<dbReference type="EMBL" id="MU853852">
    <property type="protein sequence ID" value="KAK3937500.1"/>
    <property type="molecule type" value="Genomic_DNA"/>
</dbReference>
<proteinExistence type="predicted"/>
<name>A0AAN6N2C1_9PEZI</name>
<accession>A0AAN6N2C1</accession>
<organism evidence="1 2">
    <name type="scientific">Diplogelasinospora grovesii</name>
    <dbReference type="NCBI Taxonomy" id="303347"/>
    <lineage>
        <taxon>Eukaryota</taxon>
        <taxon>Fungi</taxon>
        <taxon>Dikarya</taxon>
        <taxon>Ascomycota</taxon>
        <taxon>Pezizomycotina</taxon>
        <taxon>Sordariomycetes</taxon>
        <taxon>Sordariomycetidae</taxon>
        <taxon>Sordariales</taxon>
        <taxon>Diplogelasinosporaceae</taxon>
        <taxon>Diplogelasinospora</taxon>
    </lineage>
</organism>
<sequence>MLGNKCDSLACEEGQVPSINVEYWFPLGFCWSQIVRLKLTYETTVGPSLQLSTLRRVSDSTQCVSFALNGNIHGLKALFSQGLASPRDVSSTNGYSLLRWALYGQQYEMCKSLMTVGADPTYRPIAQSDDCPSDEAGDIIPRGGLPPEVMEILRIISEGSDFIEHQNFSLLHRIVLDDIFSTLKSVANAESSFDSRMESGLLSPFEAFQIADSDLDSDLLVFEDAKEFLYSPTDFRSPYCPSVELKKRATL</sequence>
<evidence type="ECO:0008006" key="3">
    <source>
        <dbReference type="Google" id="ProtNLM"/>
    </source>
</evidence>
<dbReference type="SUPFAM" id="SSF140860">
    <property type="entry name" value="Pseudo ankyrin repeat-like"/>
    <property type="match status" value="1"/>
</dbReference>
<dbReference type="Proteomes" id="UP001303473">
    <property type="component" value="Unassembled WGS sequence"/>
</dbReference>
<gene>
    <name evidence="1" type="ORF">QBC46DRAFT_344486</name>
</gene>
<reference evidence="2" key="1">
    <citation type="journal article" date="2023" name="Mol. Phylogenet. Evol.">
        <title>Genome-scale phylogeny and comparative genomics of the fungal order Sordariales.</title>
        <authorList>
            <person name="Hensen N."/>
            <person name="Bonometti L."/>
            <person name="Westerberg I."/>
            <person name="Brannstrom I.O."/>
            <person name="Guillou S."/>
            <person name="Cros-Aarteil S."/>
            <person name="Calhoun S."/>
            <person name="Haridas S."/>
            <person name="Kuo A."/>
            <person name="Mondo S."/>
            <person name="Pangilinan J."/>
            <person name="Riley R."/>
            <person name="LaButti K."/>
            <person name="Andreopoulos B."/>
            <person name="Lipzen A."/>
            <person name="Chen C."/>
            <person name="Yan M."/>
            <person name="Daum C."/>
            <person name="Ng V."/>
            <person name="Clum A."/>
            <person name="Steindorff A."/>
            <person name="Ohm R.A."/>
            <person name="Martin F."/>
            <person name="Silar P."/>
            <person name="Natvig D.O."/>
            <person name="Lalanne C."/>
            <person name="Gautier V."/>
            <person name="Ament-Velasquez S.L."/>
            <person name="Kruys A."/>
            <person name="Hutchinson M.I."/>
            <person name="Powell A.J."/>
            <person name="Barry K."/>
            <person name="Miller A.N."/>
            <person name="Grigoriev I.V."/>
            <person name="Debuchy R."/>
            <person name="Gladieux P."/>
            <person name="Hiltunen Thoren M."/>
            <person name="Johannesson H."/>
        </authorList>
    </citation>
    <scope>NUCLEOTIDE SEQUENCE [LARGE SCALE GENOMIC DNA]</scope>
    <source>
        <strain evidence="2">CBS 340.73</strain>
    </source>
</reference>
<keyword evidence="2" id="KW-1185">Reference proteome</keyword>
<protein>
    <recommendedName>
        <fullName evidence="3">Ankyrin repeat protein</fullName>
    </recommendedName>
</protein>
<evidence type="ECO:0000313" key="1">
    <source>
        <dbReference type="EMBL" id="KAK3937500.1"/>
    </source>
</evidence>
<evidence type="ECO:0000313" key="2">
    <source>
        <dbReference type="Proteomes" id="UP001303473"/>
    </source>
</evidence>